<proteinExistence type="inferred from homology"/>
<dbReference type="GO" id="GO:0003700">
    <property type="term" value="F:DNA-binding transcription factor activity"/>
    <property type="evidence" value="ECO:0007669"/>
    <property type="project" value="InterPro"/>
</dbReference>
<dbReference type="Pfam" id="PF00126">
    <property type="entry name" value="HTH_1"/>
    <property type="match status" value="1"/>
</dbReference>
<evidence type="ECO:0000256" key="2">
    <source>
        <dbReference type="ARBA" id="ARBA00023015"/>
    </source>
</evidence>
<evidence type="ECO:0000256" key="1">
    <source>
        <dbReference type="ARBA" id="ARBA00009437"/>
    </source>
</evidence>
<dbReference type="EMBL" id="CYUD01000005">
    <property type="protein sequence ID" value="CUJ97081.1"/>
    <property type="molecule type" value="Genomic_DNA"/>
</dbReference>
<organism evidence="6 7">
    <name type="scientific">Ruegeria denitrificans</name>
    <dbReference type="NCBI Taxonomy" id="1715692"/>
    <lineage>
        <taxon>Bacteria</taxon>
        <taxon>Pseudomonadati</taxon>
        <taxon>Pseudomonadota</taxon>
        <taxon>Alphaproteobacteria</taxon>
        <taxon>Rhodobacterales</taxon>
        <taxon>Roseobacteraceae</taxon>
        <taxon>Ruegeria</taxon>
    </lineage>
</organism>
<accession>A0A0P1IHY0</accession>
<dbReference type="RefSeq" id="WP_082643588.1">
    <property type="nucleotide sequence ID" value="NZ_CYUD01000005.1"/>
</dbReference>
<name>A0A0P1IHY0_9RHOB</name>
<dbReference type="InterPro" id="IPR036388">
    <property type="entry name" value="WH-like_DNA-bd_sf"/>
</dbReference>
<keyword evidence="7" id="KW-1185">Reference proteome</keyword>
<dbReference type="GO" id="GO:0000976">
    <property type="term" value="F:transcription cis-regulatory region binding"/>
    <property type="evidence" value="ECO:0007669"/>
    <property type="project" value="TreeGrafter"/>
</dbReference>
<dbReference type="FunFam" id="1.10.10.10:FF:000001">
    <property type="entry name" value="LysR family transcriptional regulator"/>
    <property type="match status" value="1"/>
</dbReference>
<dbReference type="Gene3D" id="1.10.10.10">
    <property type="entry name" value="Winged helix-like DNA-binding domain superfamily/Winged helix DNA-binding domain"/>
    <property type="match status" value="1"/>
</dbReference>
<keyword evidence="3" id="KW-0238">DNA-binding</keyword>
<protein>
    <submittedName>
        <fullName evidence="6">Gcv operon activator</fullName>
    </submittedName>
</protein>
<reference evidence="7" key="1">
    <citation type="submission" date="2015-09" db="EMBL/GenBank/DDBJ databases">
        <authorList>
            <person name="Rodrigo-Torres L."/>
            <person name="Arahal D.R."/>
        </authorList>
    </citation>
    <scope>NUCLEOTIDE SEQUENCE [LARGE SCALE GENOMIC DNA]</scope>
    <source>
        <strain evidence="7">CECT 5091</strain>
    </source>
</reference>
<dbReference type="STRING" id="1715692.RUE5091_01752"/>
<dbReference type="PANTHER" id="PTHR30126">
    <property type="entry name" value="HTH-TYPE TRANSCRIPTIONAL REGULATOR"/>
    <property type="match status" value="1"/>
</dbReference>
<evidence type="ECO:0000313" key="6">
    <source>
        <dbReference type="EMBL" id="CUJ97081.1"/>
    </source>
</evidence>
<dbReference type="Proteomes" id="UP000051260">
    <property type="component" value="Unassembled WGS sequence"/>
</dbReference>
<dbReference type="PANTHER" id="PTHR30126:SF40">
    <property type="entry name" value="HTH-TYPE TRANSCRIPTIONAL REGULATOR GLTR"/>
    <property type="match status" value="1"/>
</dbReference>
<dbReference type="PRINTS" id="PR00039">
    <property type="entry name" value="HTHLYSR"/>
</dbReference>
<dbReference type="PROSITE" id="PS50931">
    <property type="entry name" value="HTH_LYSR"/>
    <property type="match status" value="1"/>
</dbReference>
<sequence length="121" mass="13472">MRFFQGVCRLRSFSKAATELGLTQPTVSYRVGKLEALLSGQLFTRTRRGINITDAGHRFYRKIQPGLSDLAVRPDSHANAQPGPGLKVIPMFSDRQIAVCSPSLFSVEQNELEQTCNFSQI</sequence>
<keyword evidence="2" id="KW-0805">Transcription regulation</keyword>
<evidence type="ECO:0000259" key="5">
    <source>
        <dbReference type="PROSITE" id="PS50931"/>
    </source>
</evidence>
<dbReference type="AlphaFoldDB" id="A0A0P1IHY0"/>
<dbReference type="InterPro" id="IPR000847">
    <property type="entry name" value="LysR_HTH_N"/>
</dbReference>
<gene>
    <name evidence="6" type="primary">gcvA_4</name>
    <name evidence="6" type="ORF">RUE5091_01752</name>
</gene>
<dbReference type="InterPro" id="IPR036390">
    <property type="entry name" value="WH_DNA-bd_sf"/>
</dbReference>
<evidence type="ECO:0000313" key="7">
    <source>
        <dbReference type="Proteomes" id="UP000051260"/>
    </source>
</evidence>
<comment type="similarity">
    <text evidence="1">Belongs to the LysR transcriptional regulatory family.</text>
</comment>
<dbReference type="OrthoDB" id="9803030at2"/>
<feature type="domain" description="HTH lysR-type" evidence="5">
    <location>
        <begin position="1"/>
        <end position="53"/>
    </location>
</feature>
<dbReference type="SUPFAM" id="SSF46785">
    <property type="entry name" value="Winged helix' DNA-binding domain"/>
    <property type="match status" value="1"/>
</dbReference>
<evidence type="ECO:0000256" key="3">
    <source>
        <dbReference type="ARBA" id="ARBA00023125"/>
    </source>
</evidence>
<evidence type="ECO:0000256" key="4">
    <source>
        <dbReference type="ARBA" id="ARBA00023163"/>
    </source>
</evidence>
<keyword evidence="4" id="KW-0804">Transcription</keyword>